<keyword evidence="2" id="KW-1185">Reference proteome</keyword>
<dbReference type="WBParaSite" id="Gr19_v10_g11135.t1">
    <property type="protein sequence ID" value="Gr19_v10_g11135.t1"/>
    <property type="gene ID" value="Gr19_v10_g11135"/>
</dbReference>
<evidence type="ECO:0000313" key="3">
    <source>
        <dbReference type="WBParaSite" id="Gr19_v10_g11135.t1"/>
    </source>
</evidence>
<dbReference type="AlphaFoldDB" id="A0A914GTK0"/>
<accession>A0A914GTK0</accession>
<evidence type="ECO:0000313" key="2">
    <source>
        <dbReference type="Proteomes" id="UP000887572"/>
    </source>
</evidence>
<reference evidence="3" key="1">
    <citation type="submission" date="2022-11" db="UniProtKB">
        <authorList>
            <consortium name="WormBaseParasite"/>
        </authorList>
    </citation>
    <scope>IDENTIFICATION</scope>
</reference>
<proteinExistence type="predicted"/>
<dbReference type="Proteomes" id="UP000887572">
    <property type="component" value="Unplaced"/>
</dbReference>
<feature type="region of interest" description="Disordered" evidence="1">
    <location>
        <begin position="147"/>
        <end position="166"/>
    </location>
</feature>
<feature type="compositionally biased region" description="Low complexity" evidence="1">
    <location>
        <begin position="147"/>
        <end position="161"/>
    </location>
</feature>
<sequence length="292" mass="31340">MEEDPFAYCVPPKGRCKSHSFFGIDLHWPKDAGHKNCSTTAPPSKLHHSVSFAVPPTEYKSRTKWKSYSPNLRPNCHHHGSVMSLVMRHKEKHSGAGIAEEGKARRPSTSLPLAIVRAVISPGRKSRYGALSMTSLNDDDSAFLSDCSSSSSASTTDKQSSGFGTPIDCQKGSTDSCYASWPSPSPWKCANGGEFDNGLDGSSVTSIGHLFATNSHMALQKVRSGHGGKGRAGGNGGVLCAEGNTQTYLLSLVAPTDKRVVNIGRNTRDEVIGSGNSHRLFLHNPNNLNPYE</sequence>
<evidence type="ECO:0000256" key="1">
    <source>
        <dbReference type="SAM" id="MobiDB-lite"/>
    </source>
</evidence>
<protein>
    <submittedName>
        <fullName evidence="3">Uncharacterized protein</fullName>
    </submittedName>
</protein>
<name>A0A914GTK0_GLORO</name>
<organism evidence="2 3">
    <name type="scientific">Globodera rostochiensis</name>
    <name type="common">Golden nematode worm</name>
    <name type="synonym">Heterodera rostochiensis</name>
    <dbReference type="NCBI Taxonomy" id="31243"/>
    <lineage>
        <taxon>Eukaryota</taxon>
        <taxon>Metazoa</taxon>
        <taxon>Ecdysozoa</taxon>
        <taxon>Nematoda</taxon>
        <taxon>Chromadorea</taxon>
        <taxon>Rhabditida</taxon>
        <taxon>Tylenchina</taxon>
        <taxon>Tylenchomorpha</taxon>
        <taxon>Tylenchoidea</taxon>
        <taxon>Heteroderidae</taxon>
        <taxon>Heteroderinae</taxon>
        <taxon>Globodera</taxon>
    </lineage>
</organism>